<accession>A0ABY7BXZ2</accession>
<dbReference type="PROSITE" id="PS52029">
    <property type="entry name" value="LD_TPASE"/>
    <property type="match status" value="1"/>
</dbReference>
<comment type="similarity">
    <text evidence="2">Belongs to the YkuD family.</text>
</comment>
<evidence type="ECO:0000256" key="3">
    <source>
        <dbReference type="ARBA" id="ARBA00022676"/>
    </source>
</evidence>
<keyword evidence="7 9" id="KW-0573">Peptidoglycan synthesis</keyword>
<evidence type="ECO:0000256" key="1">
    <source>
        <dbReference type="ARBA" id="ARBA00004752"/>
    </source>
</evidence>
<dbReference type="Proteomes" id="UP001164020">
    <property type="component" value="Chromosome"/>
</dbReference>
<dbReference type="InterPro" id="IPR005490">
    <property type="entry name" value="LD_TPept_cat_dom"/>
</dbReference>
<evidence type="ECO:0000256" key="6">
    <source>
        <dbReference type="ARBA" id="ARBA00022960"/>
    </source>
</evidence>
<dbReference type="PANTHER" id="PTHR30582">
    <property type="entry name" value="L,D-TRANSPEPTIDASE"/>
    <property type="match status" value="1"/>
</dbReference>
<dbReference type="Pfam" id="PF03734">
    <property type="entry name" value="YkuD"/>
    <property type="match status" value="1"/>
</dbReference>
<keyword evidence="4" id="KW-0808">Transferase</keyword>
<dbReference type="PANTHER" id="PTHR30582:SF24">
    <property type="entry name" value="L,D-TRANSPEPTIDASE ERFK_SRFK-RELATED"/>
    <property type="match status" value="1"/>
</dbReference>
<evidence type="ECO:0000256" key="4">
    <source>
        <dbReference type="ARBA" id="ARBA00022679"/>
    </source>
</evidence>
<comment type="pathway">
    <text evidence="1 9">Cell wall biogenesis; peptidoglycan biosynthesis.</text>
</comment>
<keyword evidence="8 9" id="KW-0961">Cell wall biogenesis/degradation</keyword>
<dbReference type="InterPro" id="IPR038063">
    <property type="entry name" value="Transpep_catalytic_dom"/>
</dbReference>
<keyword evidence="6 9" id="KW-0133">Cell shape</keyword>
<reference evidence="11" key="1">
    <citation type="submission" date="2022-12" db="EMBL/GenBank/DDBJ databases">
        <title>Jiella pelagia sp. nov., isolated from phosphonate enriched culture of Northwest Pacific surface seawater.</title>
        <authorList>
            <person name="Shin D.Y."/>
            <person name="Hwang C.Y."/>
        </authorList>
    </citation>
    <scope>NUCLEOTIDE SEQUENCE</scope>
    <source>
        <strain evidence="11">HL-NP1</strain>
    </source>
</reference>
<gene>
    <name evidence="11" type="ORF">OH818_24220</name>
</gene>
<keyword evidence="3" id="KW-0328">Glycosyltransferase</keyword>
<evidence type="ECO:0000256" key="9">
    <source>
        <dbReference type="PROSITE-ProRule" id="PRU01373"/>
    </source>
</evidence>
<dbReference type="RefSeq" id="WP_187391754.1">
    <property type="nucleotide sequence ID" value="NZ_CP114029.1"/>
</dbReference>
<keyword evidence="12" id="KW-1185">Reference proteome</keyword>
<dbReference type="InterPro" id="IPR050979">
    <property type="entry name" value="LD-transpeptidase"/>
</dbReference>
<dbReference type="SUPFAM" id="SSF141523">
    <property type="entry name" value="L,D-transpeptidase catalytic domain-like"/>
    <property type="match status" value="1"/>
</dbReference>
<dbReference type="Gene3D" id="2.40.440.10">
    <property type="entry name" value="L,D-transpeptidase catalytic domain-like"/>
    <property type="match status" value="1"/>
</dbReference>
<proteinExistence type="inferred from homology"/>
<dbReference type="CDD" id="cd16913">
    <property type="entry name" value="YkuD_like"/>
    <property type="match status" value="1"/>
</dbReference>
<evidence type="ECO:0000259" key="10">
    <source>
        <dbReference type="PROSITE" id="PS52029"/>
    </source>
</evidence>
<feature type="active site" description="Proton donor/acceptor" evidence="9">
    <location>
        <position position="192"/>
    </location>
</feature>
<organism evidence="11 12">
    <name type="scientific">Jiella pelagia</name>
    <dbReference type="NCBI Taxonomy" id="2986949"/>
    <lineage>
        <taxon>Bacteria</taxon>
        <taxon>Pseudomonadati</taxon>
        <taxon>Pseudomonadota</taxon>
        <taxon>Alphaproteobacteria</taxon>
        <taxon>Hyphomicrobiales</taxon>
        <taxon>Aurantimonadaceae</taxon>
        <taxon>Jiella</taxon>
    </lineage>
</organism>
<evidence type="ECO:0000256" key="7">
    <source>
        <dbReference type="ARBA" id="ARBA00022984"/>
    </source>
</evidence>
<evidence type="ECO:0000256" key="5">
    <source>
        <dbReference type="ARBA" id="ARBA00022801"/>
    </source>
</evidence>
<evidence type="ECO:0000256" key="2">
    <source>
        <dbReference type="ARBA" id="ARBA00005992"/>
    </source>
</evidence>
<evidence type="ECO:0000313" key="12">
    <source>
        <dbReference type="Proteomes" id="UP001164020"/>
    </source>
</evidence>
<feature type="domain" description="L,D-TPase catalytic" evidence="10">
    <location>
        <begin position="93"/>
        <end position="232"/>
    </location>
</feature>
<sequence>MNKPIYMGLPRRSVLIGLAGLALAGCNSRNRVLSSPVVPLAPAAPPSPSLAVRPAMYDAMPEERFPIPAVDVTQVEERFWRTVVDDPTGEAPGTLVVDTPAKYLYFTLPGGSAVRYGIGVGREGFAWSGRAKVQYKREWPRWTPPNEMVARQPELEPYSIDNGGMDPGLKNPLGARALYIFQDGRDTLYRLHGTPEAWSIGKAVSSGCIRLLNQDVIDLYERVPDGTLIRVIQDMSIQATA</sequence>
<protein>
    <submittedName>
        <fullName evidence="11">L,D-transpeptidase</fullName>
    </submittedName>
</protein>
<evidence type="ECO:0000313" key="11">
    <source>
        <dbReference type="EMBL" id="WAP68396.1"/>
    </source>
</evidence>
<name>A0ABY7BXZ2_9HYPH</name>
<dbReference type="EMBL" id="CP114029">
    <property type="protein sequence ID" value="WAP68396.1"/>
    <property type="molecule type" value="Genomic_DNA"/>
</dbReference>
<keyword evidence="5" id="KW-0378">Hydrolase</keyword>
<evidence type="ECO:0000256" key="8">
    <source>
        <dbReference type="ARBA" id="ARBA00023316"/>
    </source>
</evidence>
<dbReference type="PROSITE" id="PS51257">
    <property type="entry name" value="PROKAR_LIPOPROTEIN"/>
    <property type="match status" value="1"/>
</dbReference>
<feature type="active site" description="Nucleophile" evidence="9">
    <location>
        <position position="208"/>
    </location>
</feature>